<organism evidence="6 7">
    <name type="scientific">Candidatus Pullichristensenella stercorigallinarum</name>
    <dbReference type="NCBI Taxonomy" id="2840909"/>
    <lineage>
        <taxon>Bacteria</taxon>
        <taxon>Bacillati</taxon>
        <taxon>Bacillota</taxon>
        <taxon>Clostridia</taxon>
        <taxon>Candidatus Pullichristensenella</taxon>
    </lineage>
</organism>
<sequence length="253" mass="27215">MTLHIENITFGYPGRESTLAGITLAARKGEVLGLLGPNGSGKTTLLRLMCGSLSPQSGQVLLDGRPISALRPRALARTLALVPQSAARPEGFTALDVVLMGRHAHIPRFGRESAADVETAKQAMRRTGVEALAERSVEALSGGEWQRVLIARALAQEAAFLLLDEPVSNLDIRYQLEILRLLQALSREGRAVVLVMHDINLAARFCDRLAVLCGGTLRAEGAPGDVLTPTLLRDVYGVAGTVFHVPYPHFEPD</sequence>
<dbReference type="InterPro" id="IPR003439">
    <property type="entry name" value="ABC_transporter-like_ATP-bd"/>
</dbReference>
<dbReference type="InterPro" id="IPR003593">
    <property type="entry name" value="AAA+_ATPase"/>
</dbReference>
<keyword evidence="3 6" id="KW-0067">ATP-binding</keyword>
<dbReference type="Proteomes" id="UP000824260">
    <property type="component" value="Unassembled WGS sequence"/>
</dbReference>
<dbReference type="GO" id="GO:0016887">
    <property type="term" value="F:ATP hydrolysis activity"/>
    <property type="evidence" value="ECO:0007669"/>
    <property type="project" value="InterPro"/>
</dbReference>
<protein>
    <submittedName>
        <fullName evidence="6">ABC transporter ATP-binding protein</fullName>
    </submittedName>
</protein>
<evidence type="ECO:0000259" key="5">
    <source>
        <dbReference type="PROSITE" id="PS50893"/>
    </source>
</evidence>
<feature type="domain" description="ABC transporter" evidence="5">
    <location>
        <begin position="3"/>
        <end position="239"/>
    </location>
</feature>
<dbReference type="InterPro" id="IPR017871">
    <property type="entry name" value="ABC_transporter-like_CS"/>
</dbReference>
<dbReference type="PANTHER" id="PTHR42794">
    <property type="entry name" value="HEMIN IMPORT ATP-BINDING PROTEIN HMUV"/>
    <property type="match status" value="1"/>
</dbReference>
<dbReference type="SMART" id="SM00382">
    <property type="entry name" value="AAA"/>
    <property type="match status" value="1"/>
</dbReference>
<dbReference type="Pfam" id="PF00005">
    <property type="entry name" value="ABC_tran"/>
    <property type="match status" value="1"/>
</dbReference>
<dbReference type="InterPro" id="IPR027417">
    <property type="entry name" value="P-loop_NTPase"/>
</dbReference>
<keyword evidence="4" id="KW-1278">Translocase</keyword>
<dbReference type="CDD" id="cd03214">
    <property type="entry name" value="ABC_Iron-Siderophores_B12_Hemin"/>
    <property type="match status" value="1"/>
</dbReference>
<reference evidence="6" key="2">
    <citation type="journal article" date="2021" name="PeerJ">
        <title>Extensive microbial diversity within the chicken gut microbiome revealed by metagenomics and culture.</title>
        <authorList>
            <person name="Gilroy R."/>
            <person name="Ravi A."/>
            <person name="Getino M."/>
            <person name="Pursley I."/>
            <person name="Horton D.L."/>
            <person name="Alikhan N.F."/>
            <person name="Baker D."/>
            <person name="Gharbi K."/>
            <person name="Hall N."/>
            <person name="Watson M."/>
            <person name="Adriaenssens E.M."/>
            <person name="Foster-Nyarko E."/>
            <person name="Jarju S."/>
            <person name="Secka A."/>
            <person name="Antonio M."/>
            <person name="Oren A."/>
            <person name="Chaudhuri R.R."/>
            <person name="La Ragione R."/>
            <person name="Hildebrand F."/>
            <person name="Pallen M.J."/>
        </authorList>
    </citation>
    <scope>NUCLEOTIDE SEQUENCE</scope>
    <source>
        <strain evidence="6">ChiSjej6B24-2974</strain>
    </source>
</reference>
<dbReference type="PROSITE" id="PS00211">
    <property type="entry name" value="ABC_TRANSPORTER_1"/>
    <property type="match status" value="1"/>
</dbReference>
<comment type="caution">
    <text evidence="6">The sequence shown here is derived from an EMBL/GenBank/DDBJ whole genome shotgun (WGS) entry which is preliminary data.</text>
</comment>
<gene>
    <name evidence="6" type="ORF">IAA52_11175</name>
</gene>
<dbReference type="PANTHER" id="PTHR42794:SF1">
    <property type="entry name" value="HEMIN IMPORT ATP-BINDING PROTEIN HMUV"/>
    <property type="match status" value="1"/>
</dbReference>
<keyword evidence="2" id="KW-0547">Nucleotide-binding</keyword>
<evidence type="ECO:0000313" key="6">
    <source>
        <dbReference type="EMBL" id="HIQ83649.1"/>
    </source>
</evidence>
<dbReference type="FunFam" id="3.40.50.300:FF:000134">
    <property type="entry name" value="Iron-enterobactin ABC transporter ATP-binding protein"/>
    <property type="match status" value="1"/>
</dbReference>
<evidence type="ECO:0000256" key="4">
    <source>
        <dbReference type="ARBA" id="ARBA00022967"/>
    </source>
</evidence>
<evidence type="ECO:0000256" key="1">
    <source>
        <dbReference type="ARBA" id="ARBA00022448"/>
    </source>
</evidence>
<dbReference type="EMBL" id="DVFZ01000103">
    <property type="protein sequence ID" value="HIQ83649.1"/>
    <property type="molecule type" value="Genomic_DNA"/>
</dbReference>
<evidence type="ECO:0000256" key="2">
    <source>
        <dbReference type="ARBA" id="ARBA00022741"/>
    </source>
</evidence>
<keyword evidence="1" id="KW-0813">Transport</keyword>
<dbReference type="Gene3D" id="3.40.50.300">
    <property type="entry name" value="P-loop containing nucleotide triphosphate hydrolases"/>
    <property type="match status" value="1"/>
</dbReference>
<dbReference type="SUPFAM" id="SSF52540">
    <property type="entry name" value="P-loop containing nucleoside triphosphate hydrolases"/>
    <property type="match status" value="1"/>
</dbReference>
<evidence type="ECO:0000313" key="7">
    <source>
        <dbReference type="Proteomes" id="UP000824260"/>
    </source>
</evidence>
<dbReference type="AlphaFoldDB" id="A0A9D0ZNT1"/>
<dbReference type="GO" id="GO:0005524">
    <property type="term" value="F:ATP binding"/>
    <property type="evidence" value="ECO:0007669"/>
    <property type="project" value="UniProtKB-KW"/>
</dbReference>
<proteinExistence type="predicted"/>
<name>A0A9D0ZNT1_9FIRM</name>
<evidence type="ECO:0000256" key="3">
    <source>
        <dbReference type="ARBA" id="ARBA00022840"/>
    </source>
</evidence>
<dbReference type="PROSITE" id="PS50893">
    <property type="entry name" value="ABC_TRANSPORTER_2"/>
    <property type="match status" value="1"/>
</dbReference>
<accession>A0A9D0ZNT1</accession>
<reference evidence="6" key="1">
    <citation type="submission" date="2020-10" db="EMBL/GenBank/DDBJ databases">
        <authorList>
            <person name="Gilroy R."/>
        </authorList>
    </citation>
    <scope>NUCLEOTIDE SEQUENCE</scope>
    <source>
        <strain evidence="6">ChiSjej6B24-2974</strain>
    </source>
</reference>